<feature type="compositionally biased region" description="Low complexity" evidence="6">
    <location>
        <begin position="194"/>
        <end position="209"/>
    </location>
</feature>
<comment type="caution">
    <text evidence="10">The sequence shown here is derived from an EMBL/GenBank/DDBJ whole genome shotgun (WGS) entry which is preliminary data.</text>
</comment>
<dbReference type="Pfam" id="PF00069">
    <property type="entry name" value="Pkinase"/>
    <property type="match status" value="1"/>
</dbReference>
<dbReference type="InterPro" id="IPR036116">
    <property type="entry name" value="FN3_sf"/>
</dbReference>
<evidence type="ECO:0000259" key="7">
    <source>
        <dbReference type="PROSITE" id="PS50011"/>
    </source>
</evidence>
<sequence>MEDNVDRFIDADHPEAVNNGVSNQGQPGSHNSNGDPGTRNKQNGFAQTMSEIDSSFSQNGNYSSDVGLHGVNIREVASDNGYLDLKDSVIRSRNKQVPNTENNGLIHVKRSKTVDSVNQGHQVHQPRKNYIGYEFGMKSSVYDSRSRSVDRFKYGISTGDYQAGDYINKYDKLHHTNDNQRSNDYGSTTKWRQRSSSSSRVNSSQNSNVLSTQTAEHRPASSYSVELNGKEWDTDMGRDGLVRRPSRRRYRPRQIYDSTYMTTDGDTMSDIGTSDPGTTSPTRAAYPVRFLSSLSTDKERNAYKDIGWKCFLEKFETQSRNNNVNRRPNRRDKLLSTCEDTRKLRSVSVDRGMSKYQDVNSHEEPDEDMFRRTGLLSLIMDDVRDRTVIRWFKNFRETFNGYKHRIIQDGNLSTFTVNSVTPDDCGEIECRANNKAGNASISARLSIHVPPKLKVSANILEGMNFPQGEPMRIRIPILGRPLPHVIWSKDGEIIESSEKYQMYTEGDNAVLMIIKSGKEDGGCPDPPPNPPKICSTTNDSVHLEWDSPISSGGDVITSYKVEMLEGSEGEWTKCTSSYLTKAKLFRLNPDMEYRFRICAENIYGFGDPSPPSDPIILHEPKCDINYDKLILPPTKYQKVNLDGLKTDIDNKYIICEEIGRGKYGVVHRAIERSTGKNWLAKFFQYGNGERVMVRQELEILNELHHPRLLYLHDVFDCQGEISMVMELVSGKDMLQYISTPDGSFTEEDVITYMRQVCQAVANLHKNNIIHLELKPENVLFTTSVSKEVKLIDFGLCQKVELDRKVRVSFGTADHCAPEIINYEPISFASDMWSLGIMAHILLVGISPFLGTTPRETFLNISRGCVPDLHGKDWQYVSDYAKHWIQNLLIKDKSQRMTITQALAHPWLNGESEAKIKKISLPTENHRNMINVQKWRTRYPCALAIGRLAHLSPVFRKISKHAVFERELTMDMPDREAQVVIELSSTESYEGTTGRFKCKFQGKPEPIITWYHEGREIRPCAKYDIWYKNGLCMLNVNNVTRDDAGQYQCVAVNSVGTCTTMGELHVHELGWRRRSVDLGKVTLNSRRSSLSFERESWSIERQRRRSLSLDRRSLSTERQSLSGSRSTSSSQTWTNNSSGYESSTMFNTIDANIPPQFMLPLLDQTLPVGEKCTMIVLVKCLPDPDLMWFNDEERIQPSEKYVIEGERGFQRLTIECLGIRDQGTWRCIAVNSYGQAMTTCQLTVLEHVPPGTIVPRVIPQLIKAVGLEGTTARMDWKVTGSPQPELQWYKDRHIIPGSDHYQMRYDETNNSHALFISNTLQEDSGYYGCQACNAAGTAFMETQLIVEESASDCLQYDITIFPRRGDIIILSSMVTDTRNESNTRSFGEEFLLDMLDSEAMFCDLMSWCYKPGSGQAGIRSPQRLERLWITPHKSPVAAFKGLTGCSLFLPGMSISIHRMSIITAAVVLFWSSATEIWQSNGKSRLGLKKMKTSAVFRLSAKTLFSCSRWLVMQTDPKTDPPEQGGGIFRLDIHASPLLPTVWISGSASRSLRANVDY</sequence>
<feature type="domain" description="Fibronectin type-III" evidence="9">
    <location>
        <begin position="527"/>
        <end position="620"/>
    </location>
</feature>
<evidence type="ECO:0000256" key="4">
    <source>
        <dbReference type="ARBA" id="ARBA00022737"/>
    </source>
</evidence>
<feature type="region of interest" description="Disordered" evidence="6">
    <location>
        <begin position="174"/>
        <end position="226"/>
    </location>
</feature>
<dbReference type="GO" id="GO:0045989">
    <property type="term" value="P:positive regulation of striated muscle contraction"/>
    <property type="evidence" value="ECO:0007669"/>
    <property type="project" value="UniProtKB-ARBA"/>
</dbReference>
<dbReference type="Gene3D" id="1.10.510.10">
    <property type="entry name" value="Transferase(Phosphotransferase) domain 1"/>
    <property type="match status" value="1"/>
</dbReference>
<evidence type="ECO:0000256" key="6">
    <source>
        <dbReference type="SAM" id="MobiDB-lite"/>
    </source>
</evidence>
<dbReference type="InterPro" id="IPR000719">
    <property type="entry name" value="Prot_kinase_dom"/>
</dbReference>
<dbReference type="GO" id="GO:0004672">
    <property type="term" value="F:protein kinase activity"/>
    <property type="evidence" value="ECO:0007669"/>
    <property type="project" value="InterPro"/>
</dbReference>
<dbReference type="FunFam" id="2.60.40.10:FF:000425">
    <property type="entry name" value="Myosin light chain kinase"/>
    <property type="match status" value="1"/>
</dbReference>
<dbReference type="PANTHER" id="PTHR47633:SF7">
    <property type="entry name" value="TITIN HOMOLOG"/>
    <property type="match status" value="1"/>
</dbReference>
<reference evidence="10" key="1">
    <citation type="journal article" date="2023" name="Mol. Biol. Evol.">
        <title>Third-Generation Sequencing Reveals the Adaptive Role of the Epigenome in Three Deep-Sea Polychaetes.</title>
        <authorList>
            <person name="Perez M."/>
            <person name="Aroh O."/>
            <person name="Sun Y."/>
            <person name="Lan Y."/>
            <person name="Juniper S.K."/>
            <person name="Young C.R."/>
            <person name="Angers B."/>
            <person name="Qian P.Y."/>
        </authorList>
    </citation>
    <scope>NUCLEOTIDE SEQUENCE</scope>
    <source>
        <strain evidence="10">P08H-3</strain>
    </source>
</reference>
<feature type="domain" description="Ig-like" evidence="8">
    <location>
        <begin position="1154"/>
        <end position="1242"/>
    </location>
</feature>
<dbReference type="InterPro" id="IPR003599">
    <property type="entry name" value="Ig_sub"/>
</dbReference>
<dbReference type="InterPro" id="IPR003598">
    <property type="entry name" value="Ig_sub2"/>
</dbReference>
<dbReference type="CDD" id="cd00063">
    <property type="entry name" value="FN3"/>
    <property type="match status" value="1"/>
</dbReference>
<feature type="compositionally biased region" description="Polar residues" evidence="6">
    <location>
        <begin position="19"/>
        <end position="43"/>
    </location>
</feature>
<evidence type="ECO:0000256" key="1">
    <source>
        <dbReference type="ARBA" id="ARBA00004496"/>
    </source>
</evidence>
<dbReference type="GO" id="GO:0060298">
    <property type="term" value="P:positive regulation of sarcomere organization"/>
    <property type="evidence" value="ECO:0007669"/>
    <property type="project" value="UniProtKB-ARBA"/>
</dbReference>
<evidence type="ECO:0000256" key="5">
    <source>
        <dbReference type="ARBA" id="ARBA00023319"/>
    </source>
</evidence>
<feature type="compositionally biased region" description="Basic and acidic residues" evidence="6">
    <location>
        <begin position="1"/>
        <end position="15"/>
    </location>
</feature>
<evidence type="ECO:0000256" key="3">
    <source>
        <dbReference type="ARBA" id="ARBA00022490"/>
    </source>
</evidence>
<dbReference type="Proteomes" id="UP001208570">
    <property type="component" value="Unassembled WGS sequence"/>
</dbReference>
<evidence type="ECO:0000256" key="2">
    <source>
        <dbReference type="ARBA" id="ARBA00006692"/>
    </source>
</evidence>
<dbReference type="EMBL" id="JAODUP010000004">
    <property type="protein sequence ID" value="KAK2170145.1"/>
    <property type="molecule type" value="Genomic_DNA"/>
</dbReference>
<dbReference type="PANTHER" id="PTHR47633">
    <property type="entry name" value="IMMUNOGLOBULIN"/>
    <property type="match status" value="1"/>
</dbReference>
<dbReference type="GO" id="GO:0005524">
    <property type="term" value="F:ATP binding"/>
    <property type="evidence" value="ECO:0007669"/>
    <property type="project" value="InterPro"/>
</dbReference>
<feature type="region of interest" description="Disordered" evidence="6">
    <location>
        <begin position="1"/>
        <end position="43"/>
    </location>
</feature>
<feature type="compositionally biased region" description="Polar residues" evidence="6">
    <location>
        <begin position="179"/>
        <end position="190"/>
    </location>
</feature>
<dbReference type="InterPro" id="IPR011009">
    <property type="entry name" value="Kinase-like_dom_sf"/>
</dbReference>
<feature type="region of interest" description="Disordered" evidence="6">
    <location>
        <begin position="260"/>
        <end position="282"/>
    </location>
</feature>
<keyword evidence="11" id="KW-1185">Reference proteome</keyword>
<comment type="subcellular location">
    <subcellularLocation>
        <location evidence="1">Cytoplasm</location>
    </subcellularLocation>
</comment>
<dbReference type="Gene3D" id="2.60.40.10">
    <property type="entry name" value="Immunoglobulins"/>
    <property type="match status" value="6"/>
</dbReference>
<dbReference type="InterPro" id="IPR036179">
    <property type="entry name" value="Ig-like_dom_sf"/>
</dbReference>
<feature type="domain" description="Protein kinase" evidence="7">
    <location>
        <begin position="652"/>
        <end position="907"/>
    </location>
</feature>
<dbReference type="Gene3D" id="3.30.200.20">
    <property type="entry name" value="Phosphorylase Kinase, domain 1"/>
    <property type="match status" value="1"/>
</dbReference>
<dbReference type="FunFam" id="2.60.40.10:FF:000080">
    <property type="entry name" value="Myosin light chain kinase, smooth muscle"/>
    <property type="match status" value="1"/>
</dbReference>
<evidence type="ECO:0000259" key="9">
    <source>
        <dbReference type="PROSITE" id="PS50853"/>
    </source>
</evidence>
<dbReference type="SUPFAM" id="SSF56112">
    <property type="entry name" value="Protein kinase-like (PK-like)"/>
    <property type="match status" value="1"/>
</dbReference>
<dbReference type="PROSITE" id="PS50835">
    <property type="entry name" value="IG_LIKE"/>
    <property type="match status" value="4"/>
</dbReference>
<accession>A0AAD9KG49</accession>
<organism evidence="10 11">
    <name type="scientific">Paralvinella palmiformis</name>
    <dbReference type="NCBI Taxonomy" id="53620"/>
    <lineage>
        <taxon>Eukaryota</taxon>
        <taxon>Metazoa</taxon>
        <taxon>Spiralia</taxon>
        <taxon>Lophotrochozoa</taxon>
        <taxon>Annelida</taxon>
        <taxon>Polychaeta</taxon>
        <taxon>Sedentaria</taxon>
        <taxon>Canalipalpata</taxon>
        <taxon>Terebellida</taxon>
        <taxon>Terebelliformia</taxon>
        <taxon>Alvinellidae</taxon>
        <taxon>Paralvinella</taxon>
    </lineage>
</organism>
<dbReference type="InterPro" id="IPR007110">
    <property type="entry name" value="Ig-like_dom"/>
</dbReference>
<dbReference type="FunFam" id="2.60.40.10:FF:000107">
    <property type="entry name" value="Myosin, light chain kinase a"/>
    <property type="match status" value="1"/>
</dbReference>
<dbReference type="GO" id="GO:0005737">
    <property type="term" value="C:cytoplasm"/>
    <property type="evidence" value="ECO:0007669"/>
    <property type="project" value="UniProtKB-SubCell"/>
</dbReference>
<feature type="domain" description="Ig-like" evidence="8">
    <location>
        <begin position="972"/>
        <end position="1064"/>
    </location>
</feature>
<keyword evidence="4" id="KW-0677">Repeat</keyword>
<feature type="domain" description="Ig-like" evidence="8">
    <location>
        <begin position="389"/>
        <end position="446"/>
    </location>
</feature>
<keyword evidence="3" id="KW-0963">Cytoplasm</keyword>
<evidence type="ECO:0000313" key="10">
    <source>
        <dbReference type="EMBL" id="KAK2170145.1"/>
    </source>
</evidence>
<dbReference type="PROSITE" id="PS50011">
    <property type="entry name" value="PROTEIN_KINASE_DOM"/>
    <property type="match status" value="1"/>
</dbReference>
<dbReference type="Pfam" id="PF07679">
    <property type="entry name" value="I-set"/>
    <property type="match status" value="5"/>
</dbReference>
<dbReference type="InterPro" id="IPR003961">
    <property type="entry name" value="FN3_dom"/>
</dbReference>
<proteinExistence type="inferred from homology"/>
<feature type="domain" description="Ig-like" evidence="8">
    <location>
        <begin position="1254"/>
        <end position="1346"/>
    </location>
</feature>
<name>A0AAD9KG49_9ANNE</name>
<dbReference type="SUPFAM" id="SSF48726">
    <property type="entry name" value="Immunoglobulin"/>
    <property type="match status" value="5"/>
</dbReference>
<dbReference type="InterPro" id="IPR013098">
    <property type="entry name" value="Ig_I-set"/>
</dbReference>
<protein>
    <submittedName>
        <fullName evidence="10">Uncharacterized protein</fullName>
    </submittedName>
</protein>
<dbReference type="InterPro" id="IPR013783">
    <property type="entry name" value="Ig-like_fold"/>
</dbReference>
<dbReference type="PROSITE" id="PS50853">
    <property type="entry name" value="FN3"/>
    <property type="match status" value="1"/>
</dbReference>
<dbReference type="SMART" id="SM00409">
    <property type="entry name" value="IG"/>
    <property type="match status" value="4"/>
</dbReference>
<keyword evidence="5" id="KW-0393">Immunoglobulin domain</keyword>
<dbReference type="SMART" id="SM00408">
    <property type="entry name" value="IGc2"/>
    <property type="match status" value="3"/>
</dbReference>
<dbReference type="SUPFAM" id="SSF49265">
    <property type="entry name" value="Fibronectin type III"/>
    <property type="match status" value="1"/>
</dbReference>
<dbReference type="Pfam" id="PF00041">
    <property type="entry name" value="fn3"/>
    <property type="match status" value="1"/>
</dbReference>
<evidence type="ECO:0000313" key="11">
    <source>
        <dbReference type="Proteomes" id="UP001208570"/>
    </source>
</evidence>
<gene>
    <name evidence="10" type="ORF">LSH36_4g13014</name>
</gene>
<dbReference type="CDD" id="cd00096">
    <property type="entry name" value="Ig"/>
    <property type="match status" value="1"/>
</dbReference>
<dbReference type="SMART" id="SM00060">
    <property type="entry name" value="FN3"/>
    <property type="match status" value="1"/>
</dbReference>
<evidence type="ECO:0000259" key="8">
    <source>
        <dbReference type="PROSITE" id="PS50835"/>
    </source>
</evidence>
<comment type="similarity">
    <text evidence="2">Belongs to the protein kinase superfamily. CAMK Ser/Thr protein kinase family.</text>
</comment>
<feature type="region of interest" description="Disordered" evidence="6">
    <location>
        <begin position="1117"/>
        <end position="1136"/>
    </location>
</feature>